<dbReference type="Proteomes" id="UP000649617">
    <property type="component" value="Unassembled WGS sequence"/>
</dbReference>
<accession>A0A812VW61</accession>
<name>A0A812VW61_SYMPI</name>
<protein>
    <submittedName>
        <fullName evidence="1">Uncharacterized protein</fullName>
    </submittedName>
</protein>
<dbReference type="AlphaFoldDB" id="A0A812VW61"/>
<evidence type="ECO:0000313" key="1">
    <source>
        <dbReference type="EMBL" id="CAE7655497.1"/>
    </source>
</evidence>
<organism evidence="1 2">
    <name type="scientific">Symbiodinium pilosum</name>
    <name type="common">Dinoflagellate</name>
    <dbReference type="NCBI Taxonomy" id="2952"/>
    <lineage>
        <taxon>Eukaryota</taxon>
        <taxon>Sar</taxon>
        <taxon>Alveolata</taxon>
        <taxon>Dinophyceae</taxon>
        <taxon>Suessiales</taxon>
        <taxon>Symbiodiniaceae</taxon>
        <taxon>Symbiodinium</taxon>
    </lineage>
</organism>
<dbReference type="OrthoDB" id="10367301at2759"/>
<evidence type="ECO:0000313" key="2">
    <source>
        <dbReference type="Proteomes" id="UP000649617"/>
    </source>
</evidence>
<sequence>MAEPMPRKRRRGAVYLDSLGLPSDIVREGHGDLPWAWRLEDISLRTPHPRASKSQDVAPLVRWLDRDLTSPPSLRSFIGFEPAARRQRTELTITWEPFFAEKGPPRDLPEILVSEKSATLPWAWRLPFS</sequence>
<keyword evidence="2" id="KW-1185">Reference proteome</keyword>
<comment type="caution">
    <text evidence="1">The sequence shown here is derived from an EMBL/GenBank/DDBJ whole genome shotgun (WGS) entry which is preliminary data.</text>
</comment>
<gene>
    <name evidence="1" type="ORF">SPIL2461_LOCUS17603</name>
</gene>
<dbReference type="EMBL" id="CAJNIZ010043251">
    <property type="protein sequence ID" value="CAE7655497.1"/>
    <property type="molecule type" value="Genomic_DNA"/>
</dbReference>
<reference evidence="1" key="1">
    <citation type="submission" date="2021-02" db="EMBL/GenBank/DDBJ databases">
        <authorList>
            <person name="Dougan E. K."/>
            <person name="Rhodes N."/>
            <person name="Thang M."/>
            <person name="Chan C."/>
        </authorList>
    </citation>
    <scope>NUCLEOTIDE SEQUENCE</scope>
</reference>
<proteinExistence type="predicted"/>